<accession>A0A0P0Y657</accession>
<sequence length="73" mass="6947">MTRAARMAAVAAAVAAGDGGACGGDGWQAITTEGADGVSSSAAACGGEEGVWRRGRRPGVGVTLTVGRSVAVA</sequence>
<name>A0A0P0Y657_ORYSJ</name>
<keyword evidence="2" id="KW-1185">Reference proteome</keyword>
<gene>
    <name evidence="1" type="ordered locus">Os12g0113450</name>
    <name evidence="1" type="ORF">OSNPB_120113450</name>
</gene>
<dbReference type="Proteomes" id="UP000059680">
    <property type="component" value="Chromosome 12"/>
</dbReference>
<reference evidence="1 2" key="3">
    <citation type="journal article" date="2013" name="Rice">
        <title>Improvement of the Oryza sativa Nipponbare reference genome using next generation sequence and optical map data.</title>
        <authorList>
            <person name="Kawahara Y."/>
            <person name="de la Bastide M."/>
            <person name="Hamilton J.P."/>
            <person name="Kanamori H."/>
            <person name="McCombie W.R."/>
            <person name="Ouyang S."/>
            <person name="Schwartz D.C."/>
            <person name="Tanaka T."/>
            <person name="Wu J."/>
            <person name="Zhou S."/>
            <person name="Childs K.L."/>
            <person name="Davidson R.M."/>
            <person name="Lin H."/>
            <person name="Quesada-Ocampo L."/>
            <person name="Vaillancourt B."/>
            <person name="Sakai H."/>
            <person name="Lee S.S."/>
            <person name="Kim J."/>
            <person name="Numa H."/>
            <person name="Itoh T."/>
            <person name="Buell C.R."/>
            <person name="Matsumoto T."/>
        </authorList>
    </citation>
    <scope>NUCLEOTIDE SEQUENCE [LARGE SCALE GENOMIC DNA]</scope>
    <source>
        <strain evidence="2">cv. Nipponbare</strain>
    </source>
</reference>
<protein>
    <submittedName>
        <fullName evidence="1">Os12g0113450 protein</fullName>
    </submittedName>
</protein>
<dbReference type="AlphaFoldDB" id="A0A0P0Y657"/>
<organism evidence="1 2">
    <name type="scientific">Oryza sativa subsp. japonica</name>
    <name type="common">Rice</name>
    <dbReference type="NCBI Taxonomy" id="39947"/>
    <lineage>
        <taxon>Eukaryota</taxon>
        <taxon>Viridiplantae</taxon>
        <taxon>Streptophyta</taxon>
        <taxon>Embryophyta</taxon>
        <taxon>Tracheophyta</taxon>
        <taxon>Spermatophyta</taxon>
        <taxon>Magnoliopsida</taxon>
        <taxon>Liliopsida</taxon>
        <taxon>Poales</taxon>
        <taxon>Poaceae</taxon>
        <taxon>BOP clade</taxon>
        <taxon>Oryzoideae</taxon>
        <taxon>Oryzeae</taxon>
        <taxon>Oryzinae</taxon>
        <taxon>Oryza</taxon>
        <taxon>Oryza sativa</taxon>
    </lineage>
</organism>
<evidence type="ECO:0000313" key="1">
    <source>
        <dbReference type="EMBL" id="BAT15581.1"/>
    </source>
</evidence>
<dbReference type="EMBL" id="AP014968">
    <property type="protein sequence ID" value="BAT15581.1"/>
    <property type="molecule type" value="Genomic_DNA"/>
</dbReference>
<evidence type="ECO:0000313" key="2">
    <source>
        <dbReference type="Proteomes" id="UP000059680"/>
    </source>
</evidence>
<dbReference type="InParanoid" id="A0A0P0Y657"/>
<proteinExistence type="predicted"/>
<reference evidence="1 2" key="2">
    <citation type="journal article" date="2013" name="Plant Cell Physiol.">
        <title>Rice Annotation Project Database (RAP-DB): an integrative and interactive database for rice genomics.</title>
        <authorList>
            <person name="Sakai H."/>
            <person name="Lee S.S."/>
            <person name="Tanaka T."/>
            <person name="Numa H."/>
            <person name="Kim J."/>
            <person name="Kawahara Y."/>
            <person name="Wakimoto H."/>
            <person name="Yang C.C."/>
            <person name="Iwamoto M."/>
            <person name="Abe T."/>
            <person name="Yamada Y."/>
            <person name="Muto A."/>
            <person name="Inokuchi H."/>
            <person name="Ikemura T."/>
            <person name="Matsumoto T."/>
            <person name="Sasaki T."/>
            <person name="Itoh T."/>
        </authorList>
    </citation>
    <scope>NUCLEOTIDE SEQUENCE [LARGE SCALE GENOMIC DNA]</scope>
    <source>
        <strain evidence="2">cv. Nipponbare</strain>
    </source>
</reference>
<dbReference type="PaxDb" id="39947-A0A0P0Y657"/>
<reference evidence="2" key="1">
    <citation type="journal article" date="2005" name="Nature">
        <title>The map-based sequence of the rice genome.</title>
        <authorList>
            <consortium name="International rice genome sequencing project (IRGSP)"/>
            <person name="Matsumoto T."/>
            <person name="Wu J."/>
            <person name="Kanamori H."/>
            <person name="Katayose Y."/>
            <person name="Fujisawa M."/>
            <person name="Namiki N."/>
            <person name="Mizuno H."/>
            <person name="Yamamoto K."/>
            <person name="Antonio B.A."/>
            <person name="Baba T."/>
            <person name="Sakata K."/>
            <person name="Nagamura Y."/>
            <person name="Aoki H."/>
            <person name="Arikawa K."/>
            <person name="Arita K."/>
            <person name="Bito T."/>
            <person name="Chiden Y."/>
            <person name="Fujitsuka N."/>
            <person name="Fukunaka R."/>
            <person name="Hamada M."/>
            <person name="Harada C."/>
            <person name="Hayashi A."/>
            <person name="Hijishita S."/>
            <person name="Honda M."/>
            <person name="Hosokawa S."/>
            <person name="Ichikawa Y."/>
            <person name="Idonuma A."/>
            <person name="Iijima M."/>
            <person name="Ikeda M."/>
            <person name="Ikeno M."/>
            <person name="Ito K."/>
            <person name="Ito S."/>
            <person name="Ito T."/>
            <person name="Ito Y."/>
            <person name="Ito Y."/>
            <person name="Iwabuchi A."/>
            <person name="Kamiya K."/>
            <person name="Karasawa W."/>
            <person name="Kurita K."/>
            <person name="Katagiri S."/>
            <person name="Kikuta A."/>
            <person name="Kobayashi H."/>
            <person name="Kobayashi N."/>
            <person name="Machita K."/>
            <person name="Maehara T."/>
            <person name="Masukawa M."/>
            <person name="Mizubayashi T."/>
            <person name="Mukai Y."/>
            <person name="Nagasaki H."/>
            <person name="Nagata Y."/>
            <person name="Naito S."/>
            <person name="Nakashima M."/>
            <person name="Nakama Y."/>
            <person name="Nakamichi Y."/>
            <person name="Nakamura M."/>
            <person name="Meguro A."/>
            <person name="Negishi M."/>
            <person name="Ohta I."/>
            <person name="Ohta T."/>
            <person name="Okamoto M."/>
            <person name="Ono N."/>
            <person name="Saji S."/>
            <person name="Sakaguchi M."/>
            <person name="Sakai K."/>
            <person name="Shibata M."/>
            <person name="Shimokawa T."/>
            <person name="Song J."/>
            <person name="Takazaki Y."/>
            <person name="Terasawa K."/>
            <person name="Tsugane M."/>
            <person name="Tsuji K."/>
            <person name="Ueda S."/>
            <person name="Waki K."/>
            <person name="Yamagata H."/>
            <person name="Yamamoto M."/>
            <person name="Yamamoto S."/>
            <person name="Yamane H."/>
            <person name="Yoshiki S."/>
            <person name="Yoshihara R."/>
            <person name="Yukawa K."/>
            <person name="Zhong H."/>
            <person name="Yano M."/>
            <person name="Yuan Q."/>
            <person name="Ouyang S."/>
            <person name="Liu J."/>
            <person name="Jones K.M."/>
            <person name="Gansberger K."/>
            <person name="Moffat K."/>
            <person name="Hill J."/>
            <person name="Bera J."/>
            <person name="Fadrosh D."/>
            <person name="Jin S."/>
            <person name="Johri S."/>
            <person name="Kim M."/>
            <person name="Overton L."/>
            <person name="Reardon M."/>
            <person name="Tsitrin T."/>
            <person name="Vuong H."/>
            <person name="Weaver B."/>
            <person name="Ciecko A."/>
            <person name="Tallon L."/>
            <person name="Jackson J."/>
            <person name="Pai G."/>
            <person name="Aken S.V."/>
            <person name="Utterback T."/>
            <person name="Reidmuller S."/>
            <person name="Feldblyum T."/>
            <person name="Hsiao J."/>
            <person name="Zismann V."/>
            <person name="Iobst S."/>
            <person name="de Vazeille A.R."/>
            <person name="Buell C.R."/>
            <person name="Ying K."/>
            <person name="Li Y."/>
            <person name="Lu T."/>
            <person name="Huang Y."/>
            <person name="Zhao Q."/>
            <person name="Feng Q."/>
            <person name="Zhang L."/>
            <person name="Zhu J."/>
            <person name="Weng Q."/>
            <person name="Mu J."/>
            <person name="Lu Y."/>
            <person name="Fan D."/>
            <person name="Liu Y."/>
            <person name="Guan J."/>
            <person name="Zhang Y."/>
            <person name="Yu S."/>
            <person name="Liu X."/>
            <person name="Zhang Y."/>
            <person name="Hong G."/>
            <person name="Han B."/>
            <person name="Choisne N."/>
            <person name="Demange N."/>
            <person name="Orjeda G."/>
            <person name="Samain S."/>
            <person name="Cattolico L."/>
            <person name="Pelletier E."/>
            <person name="Couloux A."/>
            <person name="Segurens B."/>
            <person name="Wincker P."/>
            <person name="D'Hont A."/>
            <person name="Scarpelli C."/>
            <person name="Weissenbach J."/>
            <person name="Salanoubat M."/>
            <person name="Quetier F."/>
            <person name="Yu Y."/>
            <person name="Kim H.R."/>
            <person name="Rambo T."/>
            <person name="Currie J."/>
            <person name="Collura K."/>
            <person name="Luo M."/>
            <person name="Yang T."/>
            <person name="Ammiraju J.S.S."/>
            <person name="Engler F."/>
            <person name="Soderlund C."/>
            <person name="Wing R.A."/>
            <person name="Palmer L.E."/>
            <person name="de la Bastide M."/>
            <person name="Spiegel L."/>
            <person name="Nascimento L."/>
            <person name="Zutavern T."/>
            <person name="O'Shaughnessy A."/>
            <person name="Dike S."/>
            <person name="Dedhia N."/>
            <person name="Preston R."/>
            <person name="Balija V."/>
            <person name="McCombie W.R."/>
            <person name="Chow T."/>
            <person name="Chen H."/>
            <person name="Chung M."/>
            <person name="Chen C."/>
            <person name="Shaw J."/>
            <person name="Wu H."/>
            <person name="Hsiao K."/>
            <person name="Chao Y."/>
            <person name="Chu M."/>
            <person name="Cheng C."/>
            <person name="Hour A."/>
            <person name="Lee P."/>
            <person name="Lin S."/>
            <person name="Lin Y."/>
            <person name="Liou J."/>
            <person name="Liu S."/>
            <person name="Hsing Y."/>
            <person name="Raghuvanshi S."/>
            <person name="Mohanty A."/>
            <person name="Bharti A.K."/>
            <person name="Gaur A."/>
            <person name="Gupta V."/>
            <person name="Kumar D."/>
            <person name="Ravi V."/>
            <person name="Vij S."/>
            <person name="Kapur A."/>
            <person name="Khurana P."/>
            <person name="Khurana P."/>
            <person name="Khurana J.P."/>
            <person name="Tyagi A.K."/>
            <person name="Gaikwad K."/>
            <person name="Singh A."/>
            <person name="Dalal V."/>
            <person name="Srivastava S."/>
            <person name="Dixit A."/>
            <person name="Pal A.K."/>
            <person name="Ghazi I.A."/>
            <person name="Yadav M."/>
            <person name="Pandit A."/>
            <person name="Bhargava A."/>
            <person name="Sureshbabu K."/>
            <person name="Batra K."/>
            <person name="Sharma T.R."/>
            <person name="Mohapatra T."/>
            <person name="Singh N.K."/>
            <person name="Messing J."/>
            <person name="Nelson A.B."/>
            <person name="Fuks G."/>
            <person name="Kavchok S."/>
            <person name="Keizer G."/>
            <person name="Linton E."/>
            <person name="Llaca V."/>
            <person name="Song R."/>
            <person name="Tanyolac B."/>
            <person name="Young S."/>
            <person name="Ho-Il K."/>
            <person name="Hahn J.H."/>
            <person name="Sangsakoo G."/>
            <person name="Vanavichit A."/>
            <person name="de Mattos Luiz.A.T."/>
            <person name="Zimmer P.D."/>
            <person name="Malone G."/>
            <person name="Dellagostin O."/>
            <person name="de Oliveira A.C."/>
            <person name="Bevan M."/>
            <person name="Bancroft I."/>
            <person name="Minx P."/>
            <person name="Cordum H."/>
            <person name="Wilson R."/>
            <person name="Cheng Z."/>
            <person name="Jin W."/>
            <person name="Jiang J."/>
            <person name="Leong S.A."/>
            <person name="Iwama H."/>
            <person name="Gojobori T."/>
            <person name="Itoh T."/>
            <person name="Niimura Y."/>
            <person name="Fujii Y."/>
            <person name="Habara T."/>
            <person name="Sakai H."/>
            <person name="Sato Y."/>
            <person name="Wilson G."/>
            <person name="Kumar K."/>
            <person name="McCouch S."/>
            <person name="Juretic N."/>
            <person name="Hoen D."/>
            <person name="Wright S."/>
            <person name="Bruskiewich R."/>
            <person name="Bureau T."/>
            <person name="Miyao A."/>
            <person name="Hirochika H."/>
            <person name="Nishikawa T."/>
            <person name="Kadowaki K."/>
            <person name="Sugiura M."/>
            <person name="Burr B."/>
            <person name="Sasaki T."/>
        </authorList>
    </citation>
    <scope>NUCLEOTIDE SEQUENCE [LARGE SCALE GENOMIC DNA]</scope>
    <source>
        <strain evidence="2">cv. Nipponbare</strain>
    </source>
</reference>